<evidence type="ECO:0000313" key="4">
    <source>
        <dbReference type="Proteomes" id="UP000217199"/>
    </source>
</evidence>
<dbReference type="EMBL" id="NBII01000008">
    <property type="protein sequence ID" value="PAV16404.1"/>
    <property type="molecule type" value="Genomic_DNA"/>
</dbReference>
<reference evidence="3 4" key="1">
    <citation type="journal article" date="2017" name="Mol. Ecol.">
        <title>Comparative and population genomic landscape of Phellinus noxius: A hypervariable fungus causing root rot in trees.</title>
        <authorList>
            <person name="Chung C.L."/>
            <person name="Lee T.J."/>
            <person name="Akiba M."/>
            <person name="Lee H.H."/>
            <person name="Kuo T.H."/>
            <person name="Liu D."/>
            <person name="Ke H.M."/>
            <person name="Yokoi T."/>
            <person name="Roa M.B."/>
            <person name="Lu M.J."/>
            <person name="Chang Y.Y."/>
            <person name="Ann P.J."/>
            <person name="Tsai J.N."/>
            <person name="Chen C.Y."/>
            <person name="Tzean S.S."/>
            <person name="Ota Y."/>
            <person name="Hattori T."/>
            <person name="Sahashi N."/>
            <person name="Liou R.F."/>
            <person name="Kikuchi T."/>
            <person name="Tsai I.J."/>
        </authorList>
    </citation>
    <scope>NUCLEOTIDE SEQUENCE [LARGE SCALE GENOMIC DNA]</scope>
    <source>
        <strain evidence="3 4">FFPRI411160</strain>
    </source>
</reference>
<feature type="compositionally biased region" description="Acidic residues" evidence="1">
    <location>
        <begin position="157"/>
        <end position="172"/>
    </location>
</feature>
<name>A0A286UA73_9AGAM</name>
<feature type="region of interest" description="Disordered" evidence="1">
    <location>
        <begin position="1"/>
        <end position="23"/>
    </location>
</feature>
<dbReference type="InParanoid" id="A0A286UA73"/>
<proteinExistence type="predicted"/>
<organism evidence="3 4">
    <name type="scientific">Pyrrhoderma noxium</name>
    <dbReference type="NCBI Taxonomy" id="2282107"/>
    <lineage>
        <taxon>Eukaryota</taxon>
        <taxon>Fungi</taxon>
        <taxon>Dikarya</taxon>
        <taxon>Basidiomycota</taxon>
        <taxon>Agaricomycotina</taxon>
        <taxon>Agaricomycetes</taxon>
        <taxon>Hymenochaetales</taxon>
        <taxon>Hymenochaetaceae</taxon>
        <taxon>Pyrrhoderma</taxon>
    </lineage>
</organism>
<feature type="compositionally biased region" description="Basic and acidic residues" evidence="1">
    <location>
        <begin position="134"/>
        <end position="156"/>
    </location>
</feature>
<protein>
    <submittedName>
        <fullName evidence="3">Uncharacterized protein</fullName>
    </submittedName>
</protein>
<feature type="compositionally biased region" description="Polar residues" evidence="1">
    <location>
        <begin position="303"/>
        <end position="315"/>
    </location>
</feature>
<evidence type="ECO:0000256" key="2">
    <source>
        <dbReference type="SAM" id="Phobius"/>
    </source>
</evidence>
<comment type="caution">
    <text evidence="3">The sequence shown here is derived from an EMBL/GenBank/DDBJ whole genome shotgun (WGS) entry which is preliminary data.</text>
</comment>
<gene>
    <name evidence="3" type="ORF">PNOK_0802400</name>
</gene>
<dbReference type="Proteomes" id="UP000217199">
    <property type="component" value="Unassembled WGS sequence"/>
</dbReference>
<keyword evidence="2" id="KW-0472">Membrane</keyword>
<feature type="region of interest" description="Disordered" evidence="1">
    <location>
        <begin position="127"/>
        <end position="191"/>
    </location>
</feature>
<keyword evidence="2" id="KW-1133">Transmembrane helix</keyword>
<feature type="compositionally biased region" description="Basic and acidic residues" evidence="1">
    <location>
        <begin position="424"/>
        <end position="437"/>
    </location>
</feature>
<feature type="region of interest" description="Disordered" evidence="1">
    <location>
        <begin position="423"/>
        <end position="512"/>
    </location>
</feature>
<evidence type="ECO:0000313" key="3">
    <source>
        <dbReference type="EMBL" id="PAV16404.1"/>
    </source>
</evidence>
<sequence>MPALGFTSSPSEATPSSLPTQSTGRSPGLLIDMAILIAAILSFLSFLVYYNFKGSSGISSIFHTRICNGTKREGNDIEKCSQTDRIRKDIISQPNLLYGTGSLVLNDPDIGSSVIVTDMQESDLSLTNVQETSEGPKDPDVRHVGSEQQEAKNEEDQSKDEELQDTIDEEESNSSRVVKRDHMSSPHILSHESNIAVSNRDKTILVGGSGSESVDISSDALHSLRSIPDPEAGIYDESIINSARVKIAEKYKLFITGGENAYIKTKLSRSVPNTPVQDTELAPGSDKDGCALYLDNQRRVLRSSNSLQRTVPEPQTLNSTSLSSTPLHIYDLNQKPRHSHLLSSRQIKCKSSSQIRLAITDSQSSSPLLTETLKKRGPKFDNRSPEPLKTMRTTCIDDVLRIVSTPSSRDERLKAISLLTNKQPEPERGHNAKDGKECYIVPPTPAGSGFHGEENPGNDNKLDSTYTTNTEKNTKALGQGLGAPKTGVGATRWASSGPPSPSPFPEGQSELG</sequence>
<evidence type="ECO:0000256" key="1">
    <source>
        <dbReference type="SAM" id="MobiDB-lite"/>
    </source>
</evidence>
<keyword evidence="4" id="KW-1185">Reference proteome</keyword>
<feature type="transmembrane region" description="Helical" evidence="2">
    <location>
        <begin position="29"/>
        <end position="50"/>
    </location>
</feature>
<feature type="region of interest" description="Disordered" evidence="1">
    <location>
        <begin position="303"/>
        <end position="323"/>
    </location>
</feature>
<keyword evidence="2" id="KW-0812">Transmembrane</keyword>
<dbReference type="AlphaFoldDB" id="A0A286UA73"/>
<accession>A0A286UA73</accession>